<dbReference type="SUPFAM" id="SSF53223">
    <property type="entry name" value="Aminoacid dehydrogenase-like, N-terminal domain"/>
    <property type="match status" value="1"/>
</dbReference>
<dbReference type="PIRSF" id="PIRSF036761">
    <property type="entry name" value="GDH_Mll4104"/>
    <property type="match status" value="1"/>
</dbReference>
<evidence type="ECO:0000259" key="4">
    <source>
        <dbReference type="Pfam" id="PF21075"/>
    </source>
</evidence>
<comment type="caution">
    <text evidence="7">The sequence shown here is derived from an EMBL/GenBank/DDBJ whole genome shotgun (WGS) entry which is preliminary data.</text>
</comment>
<dbReference type="GO" id="GO:0004069">
    <property type="term" value="F:L-aspartate:2-oxoglutarate aminotransferase activity"/>
    <property type="evidence" value="ECO:0007669"/>
    <property type="project" value="InterPro"/>
</dbReference>
<evidence type="ECO:0000313" key="8">
    <source>
        <dbReference type="Proteomes" id="UP000244223"/>
    </source>
</evidence>
<dbReference type="InterPro" id="IPR024727">
    <property type="entry name" value="NAD_Glu_DH_N_ACT1"/>
</dbReference>
<feature type="domain" description="NAD-glutamate dehydrogenase ACT2" evidence="5">
    <location>
        <begin position="384"/>
        <end position="472"/>
    </location>
</feature>
<dbReference type="InterPro" id="IPR049059">
    <property type="entry name" value="NAD_Glu_DH_HM1"/>
</dbReference>
<dbReference type="InterPro" id="IPR049058">
    <property type="entry name" value="NAD_Glu_DH_HM2"/>
</dbReference>
<dbReference type="InterPro" id="IPR049056">
    <property type="entry name" value="NAD_Glu_DH_HM3"/>
</dbReference>
<evidence type="ECO:0000259" key="3">
    <source>
        <dbReference type="Pfam" id="PF21074"/>
    </source>
</evidence>
<dbReference type="Proteomes" id="UP000244223">
    <property type="component" value="Unassembled WGS sequence"/>
</dbReference>
<dbReference type="Pfam" id="PF21074">
    <property type="entry name" value="GDH_C"/>
    <property type="match status" value="1"/>
</dbReference>
<dbReference type="Pfam" id="PF21076">
    <property type="entry name" value="GDH_ACT2"/>
    <property type="match status" value="1"/>
</dbReference>
<dbReference type="InterPro" id="IPR007780">
    <property type="entry name" value="NAD_Glu_DH_bac"/>
</dbReference>
<dbReference type="InterPro" id="IPR048381">
    <property type="entry name" value="GDH_C"/>
</dbReference>
<evidence type="ECO:0000259" key="5">
    <source>
        <dbReference type="Pfam" id="PF21076"/>
    </source>
</evidence>
<evidence type="ECO:0000313" key="7">
    <source>
        <dbReference type="EMBL" id="PTQ89557.1"/>
    </source>
</evidence>
<dbReference type="Pfam" id="PF21078">
    <property type="entry name" value="GDH_HM3"/>
    <property type="match status" value="1"/>
</dbReference>
<dbReference type="InterPro" id="IPR036291">
    <property type="entry name" value="NAD(P)-bd_dom_sf"/>
</dbReference>
<accession>A0A2T5IZS0</accession>
<sequence length="1579" mass="179856">MLSTTEAWSQQARQQCLDVCAARDNKLFNQFAERALKALLADELRRYTPHALAACLWDFWLFVEDSRQEINIRIFNPEPTKEGWRADGTVIELYSGELPFLLNTLRIALQRGGHDLSVLMDLNIALRRDRYFNMTALPSAANANSEEYRTLIHIELGEVYQGDALKALETEIHQAMGMLKKVVDSFPRMQTLLRDAGQKLIEKMPKEGEAAVIRMEGHAFLQWVMRGHFTFLSVRYRNEAGEVECSGLGAWPNIHMDWLEDIEYSPNNCQLLFGKSLTRAPIHHDRYADVVIVPMPDGKSEYRFLGLYTSRVNQHDPMTMPVLRHKITTVDIFSGLRKISHDGRNFDRMLRTHPRDELLLASEQDLLNAFLPMVKQKYGNELRFVWRVDPWQRFVSIFIYLPKPLYNETFVSRTGEFLQARFNASDVVMTPFVSEHRWIRLHSLLVFEDKDPPRINIEETESVLKRLARTWEDELLTLLMAKYQSVLANQLFRRYQNVFPEAYKDNYRPQDAISDIGLLETLRQDAPLAVEVLPSEGHSARFKLLQWHQQLSLSRVMPILESFGLKVLQEQAFPLLHEDSCLWLHDFRTELPEGLAREIYAQSLAYVRDAMQVLWQGGVEADVFNRLVTILPCRWREAHIFRVLSAYLKQTGFPLSALAQAEAITRYPTIGRSLLELFQIRFDPNKGADRSERAQSVVKRIEIALDKVSSVADDRILRQYLQLINAIVRTNFYVPAAIEAQRIAFKFDTTQLRDLPEPKPWREIFVYSPDVMGSHLRFGAVARGGIRWSDRSEDFRTEVLGLVKSQQVKNAVIVPVGAKGAFVVRTIYGDRQELGLRAYQEFLRGLLELTDNRHKDAVIKPKFVVCHDQDDPYLVVAADKGTATFSDTANSLAADYQFWLGDAFASGGSNGYDHKKMAITARGAFVSLHALAKERGFNPLTDTFTMVGIGDMSGDVFGNGLLLTSTVKLLAAFNHSHIFIDPNPDPAASFAERQRLFALPKSNWSDYHRSVLSAGGGIFSRQDKKIKLSPEVKALLGLSVDVLSADDMVRQILQLSVDVLWNGGIGTYVKASEEHHQDVGDRANDSVRINANQLRARIVCEGGNLGLTQRARIEYQLNGGLSHADFIDNSGGVDCSDHEVNIKIFLQREQQARRLSQKDYSRLLAEWQHEVAQSVLTDNKAQTQFLAIANHQALLRHREYGTLADFLEGQAGLDRQLEALPDVKMWESRGRTQQPLTRAELAILLAYSKNWLKSQLALSELATDPHLLAEAKKLFPVAIQKNYSSTLLKHPLAVSLAATRLAGSMTERLGMGALPRLLRHEGSNPLKVARAFVIARHLLTLDELWQQLDECTDKVSHSILLAQYAALQRYARRACGWFLPYAHQPCQQVITQFAMLLPLLNELPQHLNHKRLESWNHAKNGLVTQGLPDSLAARLSSLDQILPLLDICRLAQECHVPIEIAAYMYERVEEMLGLTDVQRALQDLLVANSWEAAARDQLRAGLLQDMASLTHDMLGQWQQNAEDKHLWLVNWLERHKQQLADWRQFRCRLSPSDLTSYAPYVVLTSQLHKLLQQLHQEVI</sequence>
<dbReference type="GO" id="GO:0004352">
    <property type="term" value="F:glutamate dehydrogenase (NAD+) activity"/>
    <property type="evidence" value="ECO:0007669"/>
    <property type="project" value="InterPro"/>
</dbReference>
<dbReference type="Pfam" id="PF21073">
    <property type="entry name" value="GDH_HM1"/>
    <property type="match status" value="1"/>
</dbReference>
<evidence type="ECO:0000256" key="1">
    <source>
        <dbReference type="ARBA" id="ARBA00023002"/>
    </source>
</evidence>
<dbReference type="Pfam" id="PF21075">
    <property type="entry name" value="GDH_ACT1"/>
    <property type="match status" value="1"/>
</dbReference>
<dbReference type="InterPro" id="IPR049062">
    <property type="entry name" value="NAD_Glu_DH_ACT2"/>
</dbReference>
<dbReference type="InterPro" id="IPR028971">
    <property type="entry name" value="NAD-GDH_cat"/>
</dbReference>
<gene>
    <name evidence="7" type="ORF">C8N29_10688</name>
</gene>
<feature type="domain" description="NAD-glutamate dehydrogenase ACT3" evidence="6">
    <location>
        <begin position="536"/>
        <end position="594"/>
    </location>
</feature>
<name>A0A2T5IZS0_9GAMM</name>
<dbReference type="InterPro" id="IPR046346">
    <property type="entry name" value="Aminoacid_DH-like_N_sf"/>
</dbReference>
<dbReference type="PANTHER" id="PTHR43403">
    <property type="entry name" value="NAD-SPECIFIC GLUTAMATE DEHYDROGENASE"/>
    <property type="match status" value="1"/>
</dbReference>
<dbReference type="PANTHER" id="PTHR43403:SF1">
    <property type="entry name" value="NAD-SPECIFIC GLUTAMATE DEHYDROGENASE"/>
    <property type="match status" value="1"/>
</dbReference>
<evidence type="ECO:0000259" key="2">
    <source>
        <dbReference type="Pfam" id="PF05088"/>
    </source>
</evidence>
<organism evidence="7 8">
    <name type="scientific">Agitococcus lubricus</name>
    <dbReference type="NCBI Taxonomy" id="1077255"/>
    <lineage>
        <taxon>Bacteria</taxon>
        <taxon>Pseudomonadati</taxon>
        <taxon>Pseudomonadota</taxon>
        <taxon>Gammaproteobacteria</taxon>
        <taxon>Moraxellales</taxon>
        <taxon>Moraxellaceae</taxon>
        <taxon>Agitococcus</taxon>
    </lineage>
</organism>
<dbReference type="InterPro" id="IPR049064">
    <property type="entry name" value="NAD_Glu_DH_ACT3"/>
</dbReference>
<dbReference type="GO" id="GO:0006538">
    <property type="term" value="P:L-glutamate catabolic process"/>
    <property type="evidence" value="ECO:0007669"/>
    <property type="project" value="InterPro"/>
</dbReference>
<feature type="domain" description="NAD-glutamate dehydrogenase catalytic" evidence="2">
    <location>
        <begin position="701"/>
        <end position="1188"/>
    </location>
</feature>
<dbReference type="RefSeq" id="WP_107865518.1">
    <property type="nucleotide sequence ID" value="NZ_QAON01000006.1"/>
</dbReference>
<dbReference type="Pfam" id="PF21077">
    <property type="entry name" value="GDH_ACT3"/>
    <property type="match status" value="1"/>
</dbReference>
<protein>
    <submittedName>
        <fullName evidence="7">Glutamate dehydrogenase (NAD)</fullName>
    </submittedName>
</protein>
<keyword evidence="1" id="KW-0560">Oxidoreductase</keyword>
<feature type="domain" description="NAD-glutamate dehydrogenase N-terminal ACT1" evidence="4">
    <location>
        <begin position="31"/>
        <end position="172"/>
    </location>
</feature>
<proteinExistence type="predicted"/>
<dbReference type="Gene3D" id="3.40.50.720">
    <property type="entry name" value="NAD(P)-binding Rossmann-like Domain"/>
    <property type="match status" value="1"/>
</dbReference>
<dbReference type="Pfam" id="PF21079">
    <property type="entry name" value="GDH_HM2"/>
    <property type="match status" value="1"/>
</dbReference>
<dbReference type="OrthoDB" id="9758052at2"/>
<dbReference type="EMBL" id="QAON01000006">
    <property type="protein sequence ID" value="PTQ89557.1"/>
    <property type="molecule type" value="Genomic_DNA"/>
</dbReference>
<evidence type="ECO:0000259" key="6">
    <source>
        <dbReference type="Pfam" id="PF21077"/>
    </source>
</evidence>
<keyword evidence="8" id="KW-1185">Reference proteome</keyword>
<reference evidence="7 8" key="1">
    <citation type="submission" date="2018-04" db="EMBL/GenBank/DDBJ databases">
        <title>Genomic Encyclopedia of Archaeal and Bacterial Type Strains, Phase II (KMG-II): from individual species to whole genera.</title>
        <authorList>
            <person name="Goeker M."/>
        </authorList>
    </citation>
    <scope>NUCLEOTIDE SEQUENCE [LARGE SCALE GENOMIC DNA]</scope>
    <source>
        <strain evidence="7 8">DSM 5822</strain>
    </source>
</reference>
<dbReference type="Pfam" id="PF05088">
    <property type="entry name" value="Bac_GDH_CD"/>
    <property type="match status" value="1"/>
</dbReference>
<feature type="domain" description="NAD-specific glutamate dehydrogenase C-terminal" evidence="3">
    <location>
        <begin position="1234"/>
        <end position="1568"/>
    </location>
</feature>
<dbReference type="SUPFAM" id="SSF51735">
    <property type="entry name" value="NAD(P)-binding Rossmann-fold domains"/>
    <property type="match status" value="1"/>
</dbReference>